<protein>
    <submittedName>
        <fullName evidence="2">DNA2/NAM7 helicase-like C-terminal domain-containing protein</fullName>
    </submittedName>
</protein>
<evidence type="ECO:0000313" key="1">
    <source>
        <dbReference type="Proteomes" id="UP000887576"/>
    </source>
</evidence>
<sequence length="822" mass="94155">MDQNENSSKQPISGVFDDERMKESENEMGRKRKATDAEPSYQLILAKKVRRDDQTKEESRINSLLKGRYETRMLSDTEEEIQIMIKLFQKCNSVNEVKFPNHIQDTTVIPKFSSIVVNDKSDFVEFRFEIEITKKTKSGRQPADAVEKRILTQFYNRKALCSLRTVQDQSNNQTSDNSADVIITEDAKYKNQTAIITAKTNWTYLKKQLRIESVEELKRTKFQIQPEKQFLLLKHLIKALQCGILTNEPVNFLMKGLMGIEPPSIQPMEFSNVAEFHQELTADQTAIIQSFLTKKSRMIVAETGAGTGKTRITQTIIRTLARKARKSRLAEEQLKQLNYEQNELFTSKNHVQKVEDLAQKELNNFQKMLEAAVVEGPKLLLFTATKNNGVVNGVGGILDLPEPPIIFISLAAIRRVQEHNPEVLEHCLLQSHCRRVLKNHRLQPMERLILEAAAEMEEKKFRKITHGTSTERKQLADEEEELLEKKLRAGLDSVVLDADDENQEQENEKLLQKTDQILLIAFLLVMKHSPPAAIAATVAMAFIRGAFLKNVVNSVILDGAETTPQAEFLALLSRIPRTETLLAVGDLQQLSPYTRNIRHSVVKLGYQSVLQILTAKNSGSNILRLELRNSFRFTTKMLSHVNSWVYDDFDLESEITIEDDEIFAGIIPDAFDCVHWVNVHGQEQQVLITSFQNPEQTEEAIRIVTKVRESRKHHGLSIAVLSLYYGQYLHLRDSFPEELNVHLSTVDNYHGAEADIVLLLLTRHSFHRENEFINNVLRRNVALTRARRGMLIIGDPYAFSKTSSWQPVVSKLKNYYFSEDNW</sequence>
<proteinExistence type="predicted"/>
<evidence type="ECO:0000313" key="2">
    <source>
        <dbReference type="WBParaSite" id="JU765_v2.g13274.t1"/>
    </source>
</evidence>
<dbReference type="Proteomes" id="UP000887576">
    <property type="component" value="Unplaced"/>
</dbReference>
<reference evidence="2" key="1">
    <citation type="submission" date="2022-11" db="UniProtKB">
        <authorList>
            <consortium name="WormBaseParasite"/>
        </authorList>
    </citation>
    <scope>IDENTIFICATION</scope>
</reference>
<organism evidence="1 2">
    <name type="scientific">Panagrolaimus sp. JU765</name>
    <dbReference type="NCBI Taxonomy" id="591449"/>
    <lineage>
        <taxon>Eukaryota</taxon>
        <taxon>Metazoa</taxon>
        <taxon>Ecdysozoa</taxon>
        <taxon>Nematoda</taxon>
        <taxon>Chromadorea</taxon>
        <taxon>Rhabditida</taxon>
        <taxon>Tylenchina</taxon>
        <taxon>Panagrolaimomorpha</taxon>
        <taxon>Panagrolaimoidea</taxon>
        <taxon>Panagrolaimidae</taxon>
        <taxon>Panagrolaimus</taxon>
    </lineage>
</organism>
<dbReference type="WBParaSite" id="JU765_v2.g13274.t1">
    <property type="protein sequence ID" value="JU765_v2.g13274.t1"/>
    <property type="gene ID" value="JU765_v2.g13274"/>
</dbReference>
<accession>A0AC34Q645</accession>
<name>A0AC34Q645_9BILA</name>